<organism evidence="1 2">
    <name type="scientific">Candidatus Roizmanbacteria bacterium CG11_big_fil_rev_8_21_14_0_20_36_8</name>
    <dbReference type="NCBI Taxonomy" id="1974856"/>
    <lineage>
        <taxon>Bacteria</taxon>
        <taxon>Candidatus Roizmaniibacteriota</taxon>
    </lineage>
</organism>
<accession>A0A2M6IUW1</accession>
<gene>
    <name evidence="1" type="ORF">COV58_01035</name>
</gene>
<sequence length="276" mass="31719">MTSSKESDDIILKPNQEIQLELLHKSAMDMPHRSSRERNQSKTLNLALYLLDEGPSLRDVILVISQEYRHRSNQQISDELRTRTLTSLYALFNTSLGKVGAEDFLFLAPVSARSLIHGGLVDEKIRQEVIGRAHDRYLNGAQNHTPENTLTIGRFDPETLLIREVGTRSFPIEVNGEQRLGEINEYTTYALTTNGISRLSMVRADPHYHNYDTCYNGEVVERHLELEYDKLDIAQIFQNEPRLPTEVSDQELSILLHHTVHNIVDPQMQLKSRQLY</sequence>
<evidence type="ECO:0000313" key="1">
    <source>
        <dbReference type="EMBL" id="PIQ73714.1"/>
    </source>
</evidence>
<name>A0A2M6IUW1_9BACT</name>
<dbReference type="EMBL" id="PCVM01000021">
    <property type="protein sequence ID" value="PIQ73714.1"/>
    <property type="molecule type" value="Genomic_DNA"/>
</dbReference>
<evidence type="ECO:0000313" key="2">
    <source>
        <dbReference type="Proteomes" id="UP000231056"/>
    </source>
</evidence>
<dbReference type="Proteomes" id="UP000231056">
    <property type="component" value="Unassembled WGS sequence"/>
</dbReference>
<proteinExistence type="predicted"/>
<comment type="caution">
    <text evidence="1">The sequence shown here is derived from an EMBL/GenBank/DDBJ whole genome shotgun (WGS) entry which is preliminary data.</text>
</comment>
<dbReference type="AlphaFoldDB" id="A0A2M6IUW1"/>
<protein>
    <submittedName>
        <fullName evidence="1">Uncharacterized protein</fullName>
    </submittedName>
</protein>
<reference evidence="1 2" key="1">
    <citation type="submission" date="2017-09" db="EMBL/GenBank/DDBJ databases">
        <title>Depth-based differentiation of microbial function through sediment-hosted aquifers and enrichment of novel symbionts in the deep terrestrial subsurface.</title>
        <authorList>
            <person name="Probst A.J."/>
            <person name="Ladd B."/>
            <person name="Jarett J.K."/>
            <person name="Geller-Mcgrath D.E."/>
            <person name="Sieber C.M."/>
            <person name="Emerson J.B."/>
            <person name="Anantharaman K."/>
            <person name="Thomas B.C."/>
            <person name="Malmstrom R."/>
            <person name="Stieglmeier M."/>
            <person name="Klingl A."/>
            <person name="Woyke T."/>
            <person name="Ryan C.M."/>
            <person name="Banfield J.F."/>
        </authorList>
    </citation>
    <scope>NUCLEOTIDE SEQUENCE [LARGE SCALE GENOMIC DNA]</scope>
    <source>
        <strain evidence="1">CG11_big_fil_rev_8_21_14_0_20_36_8</strain>
    </source>
</reference>